<dbReference type="Proteomes" id="UP000275846">
    <property type="component" value="Unassembled WGS sequence"/>
</dbReference>
<reference evidence="2 3" key="2">
    <citation type="submission" date="2018-11" db="EMBL/GenBank/DDBJ databases">
        <authorList>
            <consortium name="Pathogen Informatics"/>
        </authorList>
    </citation>
    <scope>NUCLEOTIDE SEQUENCE [LARGE SCALE GENOMIC DNA]</scope>
    <source>
        <strain evidence="2 3">NST_G2</strain>
    </source>
</reference>
<protein>
    <submittedName>
        <fullName evidence="2 4">Uncharacterized protein</fullName>
    </submittedName>
</protein>
<dbReference type="WBParaSite" id="SSLN_0000299101-mRNA-1">
    <property type="protein sequence ID" value="SSLN_0000299101-mRNA-1"/>
    <property type="gene ID" value="SSLN_0000299101"/>
</dbReference>
<reference evidence="4" key="1">
    <citation type="submission" date="2016-06" db="UniProtKB">
        <authorList>
            <consortium name="WormBaseParasite"/>
        </authorList>
    </citation>
    <scope>IDENTIFICATION</scope>
</reference>
<organism evidence="4">
    <name type="scientific">Schistocephalus solidus</name>
    <name type="common">Tapeworm</name>
    <dbReference type="NCBI Taxonomy" id="70667"/>
    <lineage>
        <taxon>Eukaryota</taxon>
        <taxon>Metazoa</taxon>
        <taxon>Spiralia</taxon>
        <taxon>Lophotrochozoa</taxon>
        <taxon>Platyhelminthes</taxon>
        <taxon>Cestoda</taxon>
        <taxon>Eucestoda</taxon>
        <taxon>Diphyllobothriidea</taxon>
        <taxon>Diphyllobothriidae</taxon>
        <taxon>Schistocephalus</taxon>
    </lineage>
</organism>
<evidence type="ECO:0000313" key="2">
    <source>
        <dbReference type="EMBL" id="VDL89276.1"/>
    </source>
</evidence>
<dbReference type="AlphaFoldDB" id="A0A183SF93"/>
<dbReference type="OrthoDB" id="6232834at2759"/>
<evidence type="ECO:0000313" key="4">
    <source>
        <dbReference type="WBParaSite" id="SSLN_0000299101-mRNA-1"/>
    </source>
</evidence>
<keyword evidence="3" id="KW-1185">Reference proteome</keyword>
<evidence type="ECO:0000256" key="1">
    <source>
        <dbReference type="SAM" id="SignalP"/>
    </source>
</evidence>
<feature type="signal peptide" evidence="1">
    <location>
        <begin position="1"/>
        <end position="19"/>
    </location>
</feature>
<gene>
    <name evidence="2" type="ORF">SSLN_LOCUS2891</name>
</gene>
<evidence type="ECO:0000313" key="3">
    <source>
        <dbReference type="Proteomes" id="UP000275846"/>
    </source>
</evidence>
<accession>A0A183SF93</accession>
<proteinExistence type="predicted"/>
<dbReference type="EMBL" id="UYSU01032367">
    <property type="protein sequence ID" value="VDL89276.1"/>
    <property type="molecule type" value="Genomic_DNA"/>
</dbReference>
<name>A0A183SF93_SCHSO</name>
<keyword evidence="1" id="KW-0732">Signal</keyword>
<sequence length="430" mass="50309">MKFLLALLIVALVATEISAYKVRDQLREPKYERGKKSLLKQRESFEKFDLGKEPLRRQERPIQKPLKKFDVDFKELTENQKPIDKFAAELKLDHFKAPSTRLHAHKQAPTKLFEPSEKKHFGKKFDLGYKPEEFNLNPAEQRHHGYSAKLHKPVDSVFHKDKFERAEERLESIESRLHPEVFHPSLDRLEEKASYLQNGGKVMETGFRRLENKHIDKPFFGVYAEMDELDDTLNYLKDREKKLSEIEMYPSEERFALEAERLADGDAMLNKGFRHFEKIEPQPQFEHLKSEFDRLGYGREKLDASEDYLKSVDLEEGYKKLAGREEQLNEGVELMDQQFDSLHNADLASKYEALEESYDELEDRHDRIPQFAEQGKGFGFVDNFGAGFNFMNDHMEKIGGGSNVFWKGSDAMSFPGFGKSHMNTWDKFSY</sequence>
<feature type="chain" id="PRO_5043141138" evidence="1">
    <location>
        <begin position="20"/>
        <end position="430"/>
    </location>
</feature>